<dbReference type="AlphaFoldDB" id="A0AAD3H7Y5"/>
<comment type="caution">
    <text evidence="2">The sequence shown here is derived from an EMBL/GenBank/DDBJ whole genome shotgun (WGS) entry which is preliminary data.</text>
</comment>
<evidence type="ECO:0000313" key="3">
    <source>
        <dbReference type="Proteomes" id="UP001054902"/>
    </source>
</evidence>
<name>A0AAD3H7Y5_9STRA</name>
<protein>
    <submittedName>
        <fullName evidence="2">Uncharacterized protein</fullName>
    </submittedName>
</protein>
<sequence length="639" mass="73112">MKMDDVVEKLKNAFEAKQNDFEEVKKQINKRTKQQKKFMAALQSKTNKLPKVTTPQPTPAQVTSLKNFNKIKGYVVDLTSAVKLNTANNTELLLQLIKYRYKIDKLCDEMVEYKLMNDDLRAGINWNFPNRVSKPNRILPENVDRTNLLKEVEVDPSVELTDDAGVPVELTNDKVFPSATIAKEHHDDDIEKNAQAECTLLIEFGKLDFEGHIPRRPLLNLATYCYRYASSLVYVDCFSTEKADKVYAAASVYYNMNYYVEDDDGELQKNALITLIDEYNGDENVAIHYLMKEVTTKLLKLPVPKGGWEGVPRYVFISNATKRFLALYPCGTKLQFNDTNYCGILLEDMQKIIAADDASFGKWTLEVKATPPIDFFQVRKDEFYIDWDDVRRDEDGDVCSINYRVDYFGHVKVVGQSLEHLCTQLDIFALKNKDMLQQRIKKYDQERTNEHKRKVFTIRVDGANDDNTCVFQALVCAVSRLDKEKVAKLTPPSGAIAYTKPEMGMSEDSVASFCSSIGMSVEKIMQKPSISNEDRLKALLKRSSEVDDKMLLVSLSTSSNTHSHCICVDFTGKEAKIWNDYETFDEISEMNLNKYCKVGTEVTGIAYIFEIKVGKKAGKKRKRRRNHFKKKKVAKQQAK</sequence>
<reference evidence="2 3" key="1">
    <citation type="journal article" date="2021" name="Sci. Rep.">
        <title>The genome of the diatom Chaetoceros tenuissimus carries an ancient integrated fragment of an extant virus.</title>
        <authorList>
            <person name="Hongo Y."/>
            <person name="Kimura K."/>
            <person name="Takaki Y."/>
            <person name="Yoshida Y."/>
            <person name="Baba S."/>
            <person name="Kobayashi G."/>
            <person name="Nagasaki K."/>
            <person name="Hano T."/>
            <person name="Tomaru Y."/>
        </authorList>
    </citation>
    <scope>NUCLEOTIDE SEQUENCE [LARGE SCALE GENOMIC DNA]</scope>
    <source>
        <strain evidence="2 3">NIES-3715</strain>
    </source>
</reference>
<accession>A0AAD3H7Y5</accession>
<gene>
    <name evidence="2" type="ORF">CTEN210_10433</name>
</gene>
<evidence type="ECO:0000313" key="2">
    <source>
        <dbReference type="EMBL" id="GFH53957.1"/>
    </source>
</evidence>
<organism evidence="2 3">
    <name type="scientific">Chaetoceros tenuissimus</name>
    <dbReference type="NCBI Taxonomy" id="426638"/>
    <lineage>
        <taxon>Eukaryota</taxon>
        <taxon>Sar</taxon>
        <taxon>Stramenopiles</taxon>
        <taxon>Ochrophyta</taxon>
        <taxon>Bacillariophyta</taxon>
        <taxon>Coscinodiscophyceae</taxon>
        <taxon>Chaetocerotophycidae</taxon>
        <taxon>Chaetocerotales</taxon>
        <taxon>Chaetocerotaceae</taxon>
        <taxon>Chaetoceros</taxon>
    </lineage>
</organism>
<dbReference type="Proteomes" id="UP001054902">
    <property type="component" value="Unassembled WGS sequence"/>
</dbReference>
<evidence type="ECO:0000256" key="1">
    <source>
        <dbReference type="SAM" id="MobiDB-lite"/>
    </source>
</evidence>
<keyword evidence="3" id="KW-1185">Reference proteome</keyword>
<feature type="region of interest" description="Disordered" evidence="1">
    <location>
        <begin position="618"/>
        <end position="639"/>
    </location>
</feature>
<proteinExistence type="predicted"/>
<dbReference type="EMBL" id="BLLK01000047">
    <property type="protein sequence ID" value="GFH53957.1"/>
    <property type="molecule type" value="Genomic_DNA"/>
</dbReference>